<dbReference type="GO" id="GO:0042168">
    <property type="term" value="P:heme metabolic process"/>
    <property type="evidence" value="ECO:0007669"/>
    <property type="project" value="InterPro"/>
</dbReference>
<feature type="transmembrane region" description="Helical" evidence="11">
    <location>
        <begin position="39"/>
        <end position="68"/>
    </location>
</feature>
<dbReference type="AlphaFoldDB" id="A0A0J6EYW3"/>
<evidence type="ECO:0000256" key="11">
    <source>
        <dbReference type="SAM" id="Phobius"/>
    </source>
</evidence>
<dbReference type="OrthoDB" id="7053339at2"/>
<evidence type="ECO:0000313" key="15">
    <source>
        <dbReference type="Proteomes" id="UP000053096"/>
    </source>
</evidence>
<dbReference type="InterPro" id="IPR011990">
    <property type="entry name" value="TPR-like_helical_dom_sf"/>
</dbReference>
<evidence type="ECO:0000256" key="9">
    <source>
        <dbReference type="ARBA" id="ARBA00023244"/>
    </source>
</evidence>
<reference evidence="14 15" key="1">
    <citation type="submission" date="2015-09" db="EMBL/GenBank/DDBJ databases">
        <authorList>
            <person name="Jackson K.R."/>
            <person name="Lunt B.L."/>
            <person name="Fisher J.N.B."/>
            <person name="Gardner A.V."/>
            <person name="Bailey M.E."/>
            <person name="Deus L.M."/>
            <person name="Earl A.S."/>
            <person name="Gibby P.D."/>
            <person name="Hartmann K.A."/>
            <person name="Liu J.E."/>
            <person name="Manci A.M."/>
            <person name="Nielsen D.A."/>
            <person name="Solomon M.B."/>
            <person name="Breakwell D.P."/>
            <person name="Burnett S.H."/>
            <person name="Grose J.H."/>
        </authorList>
    </citation>
    <scope>NUCLEOTIDE SEQUENCE [LARGE SCALE GENOMIC DNA]</scope>
    <source>
        <strain evidence="14 15">2789STDY5608636</strain>
    </source>
</reference>
<organism evidence="14 15">
    <name type="scientific">Bordetella pseudohinzii</name>
    <dbReference type="NCBI Taxonomy" id="1331258"/>
    <lineage>
        <taxon>Bacteria</taxon>
        <taxon>Pseudomonadati</taxon>
        <taxon>Pseudomonadota</taxon>
        <taxon>Betaproteobacteria</taxon>
        <taxon>Burkholderiales</taxon>
        <taxon>Alcaligenaceae</taxon>
        <taxon>Bordetella</taxon>
    </lineage>
</organism>
<evidence type="ECO:0000313" key="13">
    <source>
        <dbReference type="EMBL" id="ANY16719.1"/>
    </source>
</evidence>
<dbReference type="GO" id="GO:0006779">
    <property type="term" value="P:porphyrin-containing compound biosynthetic process"/>
    <property type="evidence" value="ECO:0007669"/>
    <property type="project" value="UniProtKB-KW"/>
</dbReference>
<dbReference type="UniPathway" id="UPA00252"/>
<dbReference type="EMBL" id="CYTV01000007">
    <property type="protein sequence ID" value="CUI89835.1"/>
    <property type="molecule type" value="Genomic_DNA"/>
</dbReference>
<feature type="region of interest" description="Disordered" evidence="10">
    <location>
        <begin position="496"/>
        <end position="518"/>
    </location>
</feature>
<evidence type="ECO:0000256" key="1">
    <source>
        <dbReference type="ARBA" id="ARBA00002962"/>
    </source>
</evidence>
<comment type="pathway">
    <text evidence="3">Porphyrin-containing compound metabolism; protoheme biosynthesis.</text>
</comment>
<dbReference type="InterPro" id="IPR005254">
    <property type="entry name" value="Heme_biosyn_assoc_TPR_pro"/>
</dbReference>
<keyword evidence="4" id="KW-1003">Cell membrane</keyword>
<evidence type="ECO:0000256" key="3">
    <source>
        <dbReference type="ARBA" id="ARBA00004744"/>
    </source>
</evidence>
<sequence>MRTWFWTLLLACVAVAVAVVLRAHPGNVLILVWPWRLEMSLALAVLLLVVLFVALYVGLRLLAWLVAIPDRVRAWRGRRAQARDHELLERGWISLLEGRFSHAEKDLVKLLDQTKVRGRRVLAALSAARAEHGLGEFERRDQMLAKAREEAGDDAGLIEATATVAADMLLDQGQPAQALDVLAPLQDGGARHLHTMRLLLRAEKALGHQERVFALARGLVRRNAMDKAEAEQLIDGAGAARLRAGMASEQWREVWKDLKTEERLLPNIALAGAAAFEAAGEHNEAARILESAIAAKFNPVLVAAYARCEADQVPRRLAKAETWLQQRPADAGMLTALGLLCLNGQLWGQAERYLQRSVSRRNDAQTHALLGSLYDRLNRPAEAAKHWRLATAASMALPILATDAALPAADTQADPLHLDAEGAFVDGEEAVYAAAGPRADAAPPEAAASAADYVLDPDARLAGRDAPPEAQAAVPLRSAIDIEEYFDSAPIPPAAIEAPVSSFGSDAAKPADKPGEKT</sequence>
<dbReference type="Proteomes" id="UP000092950">
    <property type="component" value="Chromosome"/>
</dbReference>
<comment type="function">
    <text evidence="1">Involved in a late step of protoheme IX synthesis.</text>
</comment>
<keyword evidence="8 11" id="KW-0472">Membrane</keyword>
<keyword evidence="16" id="KW-1185">Reference proteome</keyword>
<accession>A0A0M7G4L0</accession>
<evidence type="ECO:0000256" key="10">
    <source>
        <dbReference type="SAM" id="MobiDB-lite"/>
    </source>
</evidence>
<keyword evidence="5" id="KW-0997">Cell inner membrane</keyword>
<reference evidence="13 16" key="2">
    <citation type="submission" date="2016-07" db="EMBL/GenBank/DDBJ databases">
        <title>Complete genome sequences of Bordetella pseudohinzii.</title>
        <authorList>
            <person name="Spilker T."/>
            <person name="Darrah R."/>
            <person name="LiPuma J.J."/>
        </authorList>
    </citation>
    <scope>NUCLEOTIDE SEQUENCE [LARGE SCALE GENOMIC DNA]</scope>
    <source>
        <strain evidence="13 16">HI4681</strain>
    </source>
</reference>
<proteinExistence type="predicted"/>
<dbReference type="RefSeq" id="WP_043208852.1">
    <property type="nucleotide sequence ID" value="NZ_CAJGUP010000217.1"/>
</dbReference>
<dbReference type="Gene3D" id="1.25.40.10">
    <property type="entry name" value="Tetratricopeptide repeat domain"/>
    <property type="match status" value="1"/>
</dbReference>
<evidence type="ECO:0000256" key="5">
    <source>
        <dbReference type="ARBA" id="ARBA00022519"/>
    </source>
</evidence>
<accession>A0A0J6EYW3</accession>
<keyword evidence="9" id="KW-0627">Porphyrin biosynthesis</keyword>
<evidence type="ECO:0000256" key="6">
    <source>
        <dbReference type="ARBA" id="ARBA00022692"/>
    </source>
</evidence>
<feature type="domain" description="HemY N-terminal" evidence="12">
    <location>
        <begin position="26"/>
        <end position="133"/>
    </location>
</feature>
<comment type="subcellular location">
    <subcellularLocation>
        <location evidence="2">Cell inner membrane</location>
        <topology evidence="2">Multi-pass membrane protein</topology>
    </subcellularLocation>
</comment>
<dbReference type="SUPFAM" id="SSF48452">
    <property type="entry name" value="TPR-like"/>
    <property type="match status" value="1"/>
</dbReference>
<dbReference type="EMBL" id="CP016440">
    <property type="protein sequence ID" value="ANY16719.1"/>
    <property type="molecule type" value="Genomic_DNA"/>
</dbReference>
<protein>
    <submittedName>
        <fullName evidence="13">Protoheme IX synthesis protein</fullName>
    </submittedName>
    <submittedName>
        <fullName evidence="14">Putative protoheme IX biogenesis protein</fullName>
    </submittedName>
</protein>
<dbReference type="InterPro" id="IPR010817">
    <property type="entry name" value="HemY_N"/>
</dbReference>
<evidence type="ECO:0000313" key="16">
    <source>
        <dbReference type="Proteomes" id="UP000092950"/>
    </source>
</evidence>
<evidence type="ECO:0000256" key="7">
    <source>
        <dbReference type="ARBA" id="ARBA00022989"/>
    </source>
</evidence>
<keyword evidence="6 11" id="KW-0812">Transmembrane</keyword>
<evidence type="ECO:0000259" key="12">
    <source>
        <dbReference type="Pfam" id="PF07219"/>
    </source>
</evidence>
<feature type="compositionally biased region" description="Basic and acidic residues" evidence="10">
    <location>
        <begin position="509"/>
        <end position="518"/>
    </location>
</feature>
<evidence type="ECO:0000256" key="8">
    <source>
        <dbReference type="ARBA" id="ARBA00023136"/>
    </source>
</evidence>
<dbReference type="KEGG" id="bpdz:BBN53_12985"/>
<dbReference type="Proteomes" id="UP000053096">
    <property type="component" value="Unassembled WGS sequence"/>
</dbReference>
<dbReference type="Pfam" id="PF07219">
    <property type="entry name" value="HemY_N"/>
    <property type="match status" value="1"/>
</dbReference>
<dbReference type="NCBIfam" id="TIGR00540">
    <property type="entry name" value="TPR_hemY_coli"/>
    <property type="match status" value="1"/>
</dbReference>
<evidence type="ECO:0000313" key="14">
    <source>
        <dbReference type="EMBL" id="CUI89835.1"/>
    </source>
</evidence>
<dbReference type="GO" id="GO:0005886">
    <property type="term" value="C:plasma membrane"/>
    <property type="evidence" value="ECO:0007669"/>
    <property type="project" value="UniProtKB-SubCell"/>
</dbReference>
<name>A0A0J6EYW3_9BORD</name>
<gene>
    <name evidence="14" type="primary">hemY</name>
    <name evidence="13" type="ORF">BBN53_12985</name>
    <name evidence="14" type="ORF">ERS370011_02756</name>
</gene>
<evidence type="ECO:0000256" key="2">
    <source>
        <dbReference type="ARBA" id="ARBA00004429"/>
    </source>
</evidence>
<evidence type="ECO:0000256" key="4">
    <source>
        <dbReference type="ARBA" id="ARBA00022475"/>
    </source>
</evidence>
<keyword evidence="7 11" id="KW-1133">Transmembrane helix</keyword>